<dbReference type="PROSITE" id="PS50987">
    <property type="entry name" value="HTH_ARSR_2"/>
    <property type="match status" value="1"/>
</dbReference>
<dbReference type="GO" id="GO:0003677">
    <property type="term" value="F:DNA binding"/>
    <property type="evidence" value="ECO:0007669"/>
    <property type="project" value="UniProtKB-KW"/>
</dbReference>
<name>A0A4Q7LMJ1_9BURK</name>
<dbReference type="RefSeq" id="WP_130482237.1">
    <property type="nucleotide sequence ID" value="NZ_SGWV01000009.1"/>
</dbReference>
<keyword evidence="1" id="KW-0805">Transcription regulation</keyword>
<dbReference type="CDD" id="cd00090">
    <property type="entry name" value="HTH_ARSR"/>
    <property type="match status" value="1"/>
</dbReference>
<reference evidence="6 7" key="1">
    <citation type="submission" date="2019-02" db="EMBL/GenBank/DDBJ databases">
        <title>Genomic Encyclopedia of Type Strains, Phase IV (KMG-IV): sequencing the most valuable type-strain genomes for metagenomic binning, comparative biology and taxonomic classification.</title>
        <authorList>
            <person name="Goeker M."/>
        </authorList>
    </citation>
    <scope>NUCLEOTIDE SEQUENCE [LARGE SCALE GENOMIC DNA]</scope>
    <source>
        <strain evidence="6 7">DSM 10617</strain>
    </source>
</reference>
<evidence type="ECO:0000256" key="2">
    <source>
        <dbReference type="ARBA" id="ARBA00023125"/>
    </source>
</evidence>
<dbReference type="SUPFAM" id="SSF52821">
    <property type="entry name" value="Rhodanese/Cell cycle control phosphatase"/>
    <property type="match status" value="1"/>
</dbReference>
<dbReference type="Gene3D" id="3.40.250.10">
    <property type="entry name" value="Rhodanese-like domain"/>
    <property type="match status" value="1"/>
</dbReference>
<feature type="domain" description="HTH arsR-type" evidence="5">
    <location>
        <begin position="4"/>
        <end position="98"/>
    </location>
</feature>
<dbReference type="SMART" id="SM00418">
    <property type="entry name" value="HTH_ARSR"/>
    <property type="match status" value="1"/>
</dbReference>
<dbReference type="InterPro" id="IPR036873">
    <property type="entry name" value="Rhodanese-like_dom_sf"/>
</dbReference>
<dbReference type="Gene3D" id="1.10.10.10">
    <property type="entry name" value="Winged helix-like DNA-binding domain superfamily/Winged helix DNA-binding domain"/>
    <property type="match status" value="1"/>
</dbReference>
<keyword evidence="2" id="KW-0238">DNA-binding</keyword>
<dbReference type="SUPFAM" id="SSF46785">
    <property type="entry name" value="Winged helix' DNA-binding domain"/>
    <property type="match status" value="1"/>
</dbReference>
<dbReference type="PROSITE" id="PS50206">
    <property type="entry name" value="RHODANESE_3"/>
    <property type="match status" value="1"/>
</dbReference>
<dbReference type="InterPro" id="IPR036390">
    <property type="entry name" value="WH_DNA-bd_sf"/>
</dbReference>
<dbReference type="InterPro" id="IPR001763">
    <property type="entry name" value="Rhodanese-like_dom"/>
</dbReference>
<accession>A0A4Q7LMJ1</accession>
<evidence type="ECO:0000313" key="6">
    <source>
        <dbReference type="EMBL" id="RZS54928.1"/>
    </source>
</evidence>
<keyword evidence="7" id="KW-1185">Reference proteome</keyword>
<proteinExistence type="predicted"/>
<evidence type="ECO:0000256" key="3">
    <source>
        <dbReference type="ARBA" id="ARBA00023163"/>
    </source>
</evidence>
<evidence type="ECO:0000259" key="5">
    <source>
        <dbReference type="PROSITE" id="PS50987"/>
    </source>
</evidence>
<dbReference type="PANTHER" id="PTHR43132:SF8">
    <property type="entry name" value="HTH-TYPE TRANSCRIPTIONAL REGULATOR KMTR"/>
    <property type="match status" value="1"/>
</dbReference>
<comment type="caution">
    <text evidence="6">The sequence shown here is derived from an EMBL/GenBank/DDBJ whole genome shotgun (WGS) entry which is preliminary data.</text>
</comment>
<evidence type="ECO:0000313" key="7">
    <source>
        <dbReference type="Proteomes" id="UP000293433"/>
    </source>
</evidence>
<dbReference type="NCBIfam" id="NF033788">
    <property type="entry name" value="HTH_metalloreg"/>
    <property type="match status" value="1"/>
</dbReference>
<protein>
    <submittedName>
        <fullName evidence="6">ArsR family transcriptional regulator</fullName>
    </submittedName>
</protein>
<dbReference type="Proteomes" id="UP000293433">
    <property type="component" value="Unassembled WGS sequence"/>
</dbReference>
<gene>
    <name evidence="6" type="ORF">EV685_2414</name>
</gene>
<keyword evidence="3" id="KW-0804">Transcription</keyword>
<dbReference type="PRINTS" id="PR00778">
    <property type="entry name" value="HTHARSR"/>
</dbReference>
<dbReference type="PANTHER" id="PTHR43132">
    <property type="entry name" value="ARSENICAL RESISTANCE OPERON REPRESSOR ARSR-RELATED"/>
    <property type="match status" value="1"/>
</dbReference>
<dbReference type="GO" id="GO:0003700">
    <property type="term" value="F:DNA-binding transcription factor activity"/>
    <property type="evidence" value="ECO:0007669"/>
    <property type="project" value="InterPro"/>
</dbReference>
<evidence type="ECO:0000256" key="1">
    <source>
        <dbReference type="ARBA" id="ARBA00023015"/>
    </source>
</evidence>
<evidence type="ECO:0000259" key="4">
    <source>
        <dbReference type="PROSITE" id="PS50206"/>
    </source>
</evidence>
<dbReference type="InterPro" id="IPR051011">
    <property type="entry name" value="Metal_resp_trans_reg"/>
</dbReference>
<dbReference type="SMART" id="SM00450">
    <property type="entry name" value="RHOD"/>
    <property type="match status" value="1"/>
</dbReference>
<dbReference type="OrthoDB" id="1445766at2"/>
<dbReference type="AlphaFoldDB" id="A0A4Q7LMJ1"/>
<organism evidence="6 7">
    <name type="scientific">Sphaerotilus mobilis</name>
    <dbReference type="NCBI Taxonomy" id="47994"/>
    <lineage>
        <taxon>Bacteria</taxon>
        <taxon>Pseudomonadati</taxon>
        <taxon>Pseudomonadota</taxon>
        <taxon>Betaproteobacteria</taxon>
        <taxon>Burkholderiales</taxon>
        <taxon>Sphaerotilaceae</taxon>
        <taxon>Sphaerotilus</taxon>
    </lineage>
</organism>
<dbReference type="InterPro" id="IPR036388">
    <property type="entry name" value="WH-like_DNA-bd_sf"/>
</dbReference>
<dbReference type="InterPro" id="IPR011991">
    <property type="entry name" value="ArsR-like_HTH"/>
</dbReference>
<dbReference type="CDD" id="cd00158">
    <property type="entry name" value="RHOD"/>
    <property type="match status" value="1"/>
</dbReference>
<dbReference type="Pfam" id="PF00581">
    <property type="entry name" value="Rhodanese"/>
    <property type="match status" value="1"/>
</dbReference>
<sequence>MRDIKDHLYAQVARIGKALASPKRLELVELLCQGEKTVEQLAAQSAVSVKLASAHLKELRLARLVDSRKDGKYVLYRLAATDVADLWVALRSQAEARLVELQVALAHLVEHGDELQGMDRRAILRAAESGDVLVLDVRPEDEYHAAHLPHARSLPLDQLRARLAELPAGVPVVAYCRGPFCLMAHDAVALLRARGHEAYHLSEGVAEWRASGLALEVAA</sequence>
<dbReference type="Pfam" id="PF01022">
    <property type="entry name" value="HTH_5"/>
    <property type="match status" value="1"/>
</dbReference>
<dbReference type="EMBL" id="SGWV01000009">
    <property type="protein sequence ID" value="RZS54928.1"/>
    <property type="molecule type" value="Genomic_DNA"/>
</dbReference>
<dbReference type="InterPro" id="IPR001845">
    <property type="entry name" value="HTH_ArsR_DNA-bd_dom"/>
</dbReference>
<feature type="domain" description="Rhodanese" evidence="4">
    <location>
        <begin position="128"/>
        <end position="217"/>
    </location>
</feature>